<protein>
    <submittedName>
        <fullName evidence="1">Uncharacterized protein</fullName>
    </submittedName>
</protein>
<reference evidence="1 2" key="1">
    <citation type="submission" date="2018-11" db="EMBL/GenBank/DDBJ databases">
        <title>Complete genome sequence of Microcystis aeruginosa NIES-102.</title>
        <authorList>
            <person name="Yamaguchi H."/>
            <person name="Suzuki S."/>
            <person name="Kawachi M."/>
        </authorList>
    </citation>
    <scope>NUCLEOTIDE SEQUENCE [LARGE SCALE GENOMIC DNA]</scope>
    <source>
        <strain evidence="1 2">NIES-102</strain>
    </source>
</reference>
<dbReference type="EMBL" id="AP019314">
    <property type="protein sequence ID" value="BBH40573.1"/>
    <property type="molecule type" value="Genomic_DNA"/>
</dbReference>
<dbReference type="Proteomes" id="UP000278152">
    <property type="component" value="Chromosome"/>
</dbReference>
<sequence>MTAIKVIAAIHIGKDSSIFDPVFTFGFSIRLKVCPNYIANSQKIWLSTENLKIVVIVEPA</sequence>
<evidence type="ECO:0000313" key="2">
    <source>
        <dbReference type="Proteomes" id="UP000278152"/>
    </source>
</evidence>
<proteinExistence type="predicted"/>
<dbReference type="KEGG" id="mvz:myaer102_31390"/>
<evidence type="ECO:0000313" key="1">
    <source>
        <dbReference type="EMBL" id="BBH40573.1"/>
    </source>
</evidence>
<gene>
    <name evidence="1" type="ORF">myaer102_31390</name>
</gene>
<name>A0A3G9JJ57_MICVR</name>
<dbReference type="AlphaFoldDB" id="A0A3G9JJ57"/>
<organism evidence="1 2">
    <name type="scientific">Microcystis viridis NIES-102</name>
    <dbReference type="NCBI Taxonomy" id="213615"/>
    <lineage>
        <taxon>Bacteria</taxon>
        <taxon>Bacillati</taxon>
        <taxon>Cyanobacteriota</taxon>
        <taxon>Cyanophyceae</taxon>
        <taxon>Oscillatoriophycideae</taxon>
        <taxon>Chroococcales</taxon>
        <taxon>Microcystaceae</taxon>
        <taxon>Microcystis</taxon>
    </lineage>
</organism>
<accession>A0A3G9JJ57</accession>